<reference evidence="3" key="1">
    <citation type="submission" date="2016-06" db="UniProtKB">
        <authorList>
            <consortium name="WormBaseParasite"/>
        </authorList>
    </citation>
    <scope>IDENTIFICATION</scope>
</reference>
<evidence type="ECO:0000313" key="1">
    <source>
        <dbReference type="EMBL" id="VDP72998.1"/>
    </source>
</evidence>
<dbReference type="Proteomes" id="UP000272942">
    <property type="component" value="Unassembled WGS sequence"/>
</dbReference>
<dbReference type="EMBL" id="UZAN01041428">
    <property type="protein sequence ID" value="VDP72998.1"/>
    <property type="molecule type" value="Genomic_DNA"/>
</dbReference>
<dbReference type="InterPro" id="IPR036941">
    <property type="entry name" value="Rcpt_L-dom_sf"/>
</dbReference>
<dbReference type="Gene3D" id="3.80.20.20">
    <property type="entry name" value="Receptor L-domain"/>
    <property type="match status" value="1"/>
</dbReference>
<accession>A0A183AC87</accession>
<dbReference type="AlphaFoldDB" id="A0A183AC87"/>
<organism evidence="3">
    <name type="scientific">Echinostoma caproni</name>
    <dbReference type="NCBI Taxonomy" id="27848"/>
    <lineage>
        <taxon>Eukaryota</taxon>
        <taxon>Metazoa</taxon>
        <taxon>Spiralia</taxon>
        <taxon>Lophotrochozoa</taxon>
        <taxon>Platyhelminthes</taxon>
        <taxon>Trematoda</taxon>
        <taxon>Digenea</taxon>
        <taxon>Plagiorchiida</taxon>
        <taxon>Echinostomata</taxon>
        <taxon>Echinostomatoidea</taxon>
        <taxon>Echinostomatidae</taxon>
        <taxon>Echinostoma</taxon>
    </lineage>
</organism>
<proteinExistence type="predicted"/>
<reference evidence="1 2" key="2">
    <citation type="submission" date="2018-11" db="EMBL/GenBank/DDBJ databases">
        <authorList>
            <consortium name="Pathogen Informatics"/>
        </authorList>
    </citation>
    <scope>NUCLEOTIDE SEQUENCE [LARGE SCALE GENOMIC DNA]</scope>
    <source>
        <strain evidence="1 2">Egypt</strain>
    </source>
</reference>
<keyword evidence="2" id="KW-1185">Reference proteome</keyword>
<sequence length="110" mass="12905">MCDYHHNFLCRSDFFTNPAIKQHNVVLRDNPMLCHLAFTIRWEEVFVDKNNQAAIPDRYHDRISQRGCDPSTHKLISLFTQESVSVSQVCYFRLPSSYVAMLQIRIVNQS</sequence>
<gene>
    <name evidence="1" type="ORF">ECPE_LOCUS4572</name>
</gene>
<evidence type="ECO:0000313" key="2">
    <source>
        <dbReference type="Proteomes" id="UP000272942"/>
    </source>
</evidence>
<protein>
    <submittedName>
        <fullName evidence="1 3">Uncharacterized protein</fullName>
    </submittedName>
</protein>
<dbReference type="WBParaSite" id="ECPE_0000458401-mRNA-1">
    <property type="protein sequence ID" value="ECPE_0000458401-mRNA-1"/>
    <property type="gene ID" value="ECPE_0000458401"/>
</dbReference>
<evidence type="ECO:0000313" key="3">
    <source>
        <dbReference type="WBParaSite" id="ECPE_0000458401-mRNA-1"/>
    </source>
</evidence>
<name>A0A183AC87_9TREM</name>